<feature type="region of interest" description="Disordered" evidence="1">
    <location>
        <begin position="1"/>
        <end position="108"/>
    </location>
</feature>
<dbReference type="Proteomes" id="UP001153269">
    <property type="component" value="Unassembled WGS sequence"/>
</dbReference>
<reference evidence="2" key="1">
    <citation type="submission" date="2020-03" db="EMBL/GenBank/DDBJ databases">
        <authorList>
            <person name="Weist P."/>
        </authorList>
    </citation>
    <scope>NUCLEOTIDE SEQUENCE</scope>
</reference>
<dbReference type="EMBL" id="CADEAL010004267">
    <property type="protein sequence ID" value="CAB1455687.1"/>
    <property type="molecule type" value="Genomic_DNA"/>
</dbReference>
<dbReference type="AlphaFoldDB" id="A0A9N7ZAC2"/>
<evidence type="ECO:0000313" key="3">
    <source>
        <dbReference type="Proteomes" id="UP001153269"/>
    </source>
</evidence>
<organism evidence="2 3">
    <name type="scientific">Pleuronectes platessa</name>
    <name type="common">European plaice</name>
    <dbReference type="NCBI Taxonomy" id="8262"/>
    <lineage>
        <taxon>Eukaryota</taxon>
        <taxon>Metazoa</taxon>
        <taxon>Chordata</taxon>
        <taxon>Craniata</taxon>
        <taxon>Vertebrata</taxon>
        <taxon>Euteleostomi</taxon>
        <taxon>Actinopterygii</taxon>
        <taxon>Neopterygii</taxon>
        <taxon>Teleostei</taxon>
        <taxon>Neoteleostei</taxon>
        <taxon>Acanthomorphata</taxon>
        <taxon>Carangaria</taxon>
        <taxon>Pleuronectiformes</taxon>
        <taxon>Pleuronectoidei</taxon>
        <taxon>Pleuronectidae</taxon>
        <taxon>Pleuronectes</taxon>
    </lineage>
</organism>
<protein>
    <submittedName>
        <fullName evidence="2">Uncharacterized protein</fullName>
    </submittedName>
</protein>
<accession>A0A9N7ZAC2</accession>
<keyword evidence="3" id="KW-1185">Reference proteome</keyword>
<evidence type="ECO:0000256" key="1">
    <source>
        <dbReference type="SAM" id="MobiDB-lite"/>
    </source>
</evidence>
<sequence>MSSVWTEAAGEAPQGRRSVRTAAGREAGGQVSPAAPTHQGAEQQNTPLSPPVEVAVHRRGAQLGAGEAERHYGSVSPPDAETLPPDSRDRSLRSLGGQTPREEHVQAP</sequence>
<comment type="caution">
    <text evidence="2">The sequence shown here is derived from an EMBL/GenBank/DDBJ whole genome shotgun (WGS) entry which is preliminary data.</text>
</comment>
<name>A0A9N7ZAC2_PLEPL</name>
<gene>
    <name evidence="2" type="ORF">PLEPLA_LOCUS43468</name>
</gene>
<proteinExistence type="predicted"/>
<evidence type="ECO:0000313" key="2">
    <source>
        <dbReference type="EMBL" id="CAB1455687.1"/>
    </source>
</evidence>